<proteinExistence type="inferred from homology"/>
<dbReference type="InterPro" id="IPR006016">
    <property type="entry name" value="UspA"/>
</dbReference>
<evidence type="ECO:0000313" key="3">
    <source>
        <dbReference type="EMBL" id="GAA1636284.1"/>
    </source>
</evidence>
<feature type="domain" description="UspA" evidence="2">
    <location>
        <begin position="13"/>
        <end position="145"/>
    </location>
</feature>
<dbReference type="PRINTS" id="PR01438">
    <property type="entry name" value="UNVRSLSTRESS"/>
</dbReference>
<organism evidence="3 4">
    <name type="scientific">Nonomuraea maheshkhaliensis</name>
    <dbReference type="NCBI Taxonomy" id="419590"/>
    <lineage>
        <taxon>Bacteria</taxon>
        <taxon>Bacillati</taxon>
        <taxon>Actinomycetota</taxon>
        <taxon>Actinomycetes</taxon>
        <taxon>Streptosporangiales</taxon>
        <taxon>Streptosporangiaceae</taxon>
        <taxon>Nonomuraea</taxon>
    </lineage>
</organism>
<sequence length="294" mass="31387">MRLDEGDIMTGLIIAGVDGSAPSDAAVEWAADDALRAGAELRIVHVVDRRPYDITRFPVSDQEDHLRKAAGKVLEAAEAIARVRQPTVEVSTRSIEGVPSAVLREQEASELVIGNRGVGGFVGALLGSVTMEVAAQAGCPVVVVRAEQREKRGEIGVGVDDSDTCEPALGYAFEQARQRGATLRLIHAWQVPVHAFAPEVSYDLGEVRAAQREVVRKRIAAWRARYPEVNLAEDVQNAHPVDALTSTTCDLIVVGSHGRGALGSLFLGSVSRGVLHHARCPVAVVRSQEFVGGP</sequence>
<dbReference type="CDD" id="cd00293">
    <property type="entry name" value="USP-like"/>
    <property type="match status" value="1"/>
</dbReference>
<dbReference type="InterPro" id="IPR006015">
    <property type="entry name" value="Universal_stress_UspA"/>
</dbReference>
<gene>
    <name evidence="3" type="ORF">GCM10009733_036810</name>
</gene>
<comment type="caution">
    <text evidence="3">The sequence shown here is derived from an EMBL/GenBank/DDBJ whole genome shotgun (WGS) entry which is preliminary data.</text>
</comment>
<reference evidence="3 4" key="1">
    <citation type="journal article" date="2019" name="Int. J. Syst. Evol. Microbiol.">
        <title>The Global Catalogue of Microorganisms (GCM) 10K type strain sequencing project: providing services to taxonomists for standard genome sequencing and annotation.</title>
        <authorList>
            <consortium name="The Broad Institute Genomics Platform"/>
            <consortium name="The Broad Institute Genome Sequencing Center for Infectious Disease"/>
            <person name="Wu L."/>
            <person name="Ma J."/>
        </authorList>
    </citation>
    <scope>NUCLEOTIDE SEQUENCE [LARGE SCALE GENOMIC DNA]</scope>
    <source>
        <strain evidence="3 4">JCM 13929</strain>
    </source>
</reference>
<keyword evidence="4" id="KW-1185">Reference proteome</keyword>
<dbReference type="PANTHER" id="PTHR31964">
    <property type="entry name" value="ADENINE NUCLEOTIDE ALPHA HYDROLASES-LIKE SUPERFAMILY PROTEIN"/>
    <property type="match status" value="1"/>
</dbReference>
<dbReference type="EMBL" id="BAAAMU010000023">
    <property type="protein sequence ID" value="GAA1636284.1"/>
    <property type="molecule type" value="Genomic_DNA"/>
</dbReference>
<comment type="similarity">
    <text evidence="1">Belongs to the universal stress protein A family.</text>
</comment>
<name>A0ABN2FAZ9_9ACTN</name>
<evidence type="ECO:0000313" key="4">
    <source>
        <dbReference type="Proteomes" id="UP001500064"/>
    </source>
</evidence>
<dbReference type="PANTHER" id="PTHR31964:SF113">
    <property type="entry name" value="USPA DOMAIN-CONTAINING PROTEIN"/>
    <property type="match status" value="1"/>
</dbReference>
<dbReference type="Pfam" id="PF00582">
    <property type="entry name" value="Usp"/>
    <property type="match status" value="2"/>
</dbReference>
<accession>A0ABN2FAZ9</accession>
<evidence type="ECO:0000259" key="2">
    <source>
        <dbReference type="Pfam" id="PF00582"/>
    </source>
</evidence>
<dbReference type="SUPFAM" id="SSF52402">
    <property type="entry name" value="Adenine nucleotide alpha hydrolases-like"/>
    <property type="match status" value="2"/>
</dbReference>
<dbReference type="InterPro" id="IPR014729">
    <property type="entry name" value="Rossmann-like_a/b/a_fold"/>
</dbReference>
<feature type="domain" description="UspA" evidence="2">
    <location>
        <begin position="155"/>
        <end position="286"/>
    </location>
</feature>
<protein>
    <submittedName>
        <fullName evidence="3">Universal stress protein</fullName>
    </submittedName>
</protein>
<dbReference type="Proteomes" id="UP001500064">
    <property type="component" value="Unassembled WGS sequence"/>
</dbReference>
<dbReference type="Gene3D" id="3.40.50.620">
    <property type="entry name" value="HUPs"/>
    <property type="match status" value="2"/>
</dbReference>
<evidence type="ECO:0000256" key="1">
    <source>
        <dbReference type="ARBA" id="ARBA00008791"/>
    </source>
</evidence>